<evidence type="ECO:0000256" key="1">
    <source>
        <dbReference type="SAM" id="Coils"/>
    </source>
</evidence>
<reference evidence="4" key="1">
    <citation type="journal article" date="2019" name="Nat. Commun.">
        <title>Expansion of phycobilisome linker gene families in mesophilic red algae.</title>
        <authorList>
            <person name="Lee J."/>
            <person name="Kim D."/>
            <person name="Bhattacharya D."/>
            <person name="Yoon H.S."/>
        </authorList>
    </citation>
    <scope>NUCLEOTIDE SEQUENCE [LARGE SCALE GENOMIC DNA]</scope>
    <source>
        <strain evidence="4">CCMP 1328</strain>
    </source>
</reference>
<accession>A0A5J4YP45</accession>
<feature type="region of interest" description="Disordered" evidence="2">
    <location>
        <begin position="65"/>
        <end position="105"/>
    </location>
</feature>
<dbReference type="EMBL" id="VRMN01000009">
    <property type="protein sequence ID" value="KAA8492454.1"/>
    <property type="molecule type" value="Genomic_DNA"/>
</dbReference>
<evidence type="ECO:0000256" key="2">
    <source>
        <dbReference type="SAM" id="MobiDB-lite"/>
    </source>
</evidence>
<feature type="compositionally biased region" description="Low complexity" evidence="2">
    <location>
        <begin position="150"/>
        <end position="164"/>
    </location>
</feature>
<keyword evidence="1" id="KW-0175">Coiled coil</keyword>
<feature type="compositionally biased region" description="Polar residues" evidence="2">
    <location>
        <begin position="86"/>
        <end position="103"/>
    </location>
</feature>
<dbReference type="AlphaFoldDB" id="A0A5J4YP45"/>
<feature type="region of interest" description="Disordered" evidence="2">
    <location>
        <begin position="146"/>
        <end position="180"/>
    </location>
</feature>
<evidence type="ECO:0000313" key="4">
    <source>
        <dbReference type="Proteomes" id="UP000324585"/>
    </source>
</evidence>
<evidence type="ECO:0008006" key="5">
    <source>
        <dbReference type="Google" id="ProtNLM"/>
    </source>
</evidence>
<organism evidence="3 4">
    <name type="scientific">Porphyridium purpureum</name>
    <name type="common">Red alga</name>
    <name type="synonym">Porphyridium cruentum</name>
    <dbReference type="NCBI Taxonomy" id="35688"/>
    <lineage>
        <taxon>Eukaryota</taxon>
        <taxon>Rhodophyta</taxon>
        <taxon>Bangiophyceae</taxon>
        <taxon>Porphyridiales</taxon>
        <taxon>Porphyridiaceae</taxon>
        <taxon>Porphyridium</taxon>
    </lineage>
</organism>
<protein>
    <recommendedName>
        <fullName evidence="5">RAP domain-containing protein</fullName>
    </recommendedName>
</protein>
<sequence length="1116" mass="125836">MAVSPPPGGPRKAPTSSHPAPGRCASAGKRELADCQRTAVRGAGSRSSASDIACALLQRSIRLSSRSSHLSRRVSNMNVPRRQGPRITSRSSISRQDGQSVTDPSRLVDYSGRVCAHVRSVSTASSKSLPYVRWQDLSTRRCTPEKVGLSSFSSSSKCGRSRGSWQRKYHATQDSSSGSKNVSLRMFTSHEAVVCPRRVPYELAVRATGATYTRTLLELAAQMQSYQWANPLCACQHMIFVLDEAVKTGASDASKCLQLLQALTDVPYPDSWIRQQMYRFAEESYLLDFMFEIVLKGMDRLQMHDFYCIPLLLRDLAFTEPSLGRFSMQLMSQWIALAQRLIKHDSESVMEFGASFDSLIRISQRGWVSDQVKSTCKEIVDTYVGQIRHSQKQMRTSELVICCNVLAALSHHAEHTACQNAGRGGSEDQIFDQNAYEGCLPACFLQLKQSLLDPGARQDSSGRMRESLANLKIETICHWTEPDEEFFRCALRTLSSHFEEEDADSTCANITEPWTLDTRMDALLSLHGLAVSWNRSGAESRMIHDVADVLRKRCNHSHANGMRLLEYLGSYRYMERFCAESLAHMILDCFQRYAEVMTPPVLLKAYLNTSKLMLLVSTKSKPDLLFRELYFQVLSRSEDFLRCGLLLSPLVLAEIIGAFADSRLVSPSPAQLSMWTRRTVQFLYAVELEPFDHNLLIHILEHYAFIVQRFAKSSLGLMPESWLLFVRGHWSLYGERLPGFLDRLQPQDMLSILESFRRAGVTMRLSLLKRIQHMLEDRGQRVDTVSNKLHLQLVQKLSRQRFALSEECGLALQKRLKASLARLVCISPPSEQQADGLSKVQHGGAVKVFMPILYVLAFQGWAPDSELTVLIHRVFAILCAQDADASPVARDYFRCCLVFASFCLPSAFSSGCGLPGYIREHLESANERAVEEMNAKKAEITLLSSETLGLQCSPTLKAALLSKASMFAGYKRYVHAHGSTKGSESTLMGRKREQIQAQLDRDHVMSNFVWDATVHEFVLYIFDVESLLLEEHYREKPRAVIVFVPHKACMRDSNRRVKPHVVFRLKAKLLEQHHGCPVLLLSQFSWLRQGRLCSRKSWLKDALERILQPGAGTLCV</sequence>
<name>A0A5J4YP45_PORPP</name>
<gene>
    <name evidence="3" type="ORF">FVE85_7961</name>
</gene>
<dbReference type="Proteomes" id="UP000324585">
    <property type="component" value="Unassembled WGS sequence"/>
</dbReference>
<feature type="region of interest" description="Disordered" evidence="2">
    <location>
        <begin position="1"/>
        <end position="31"/>
    </location>
</feature>
<comment type="caution">
    <text evidence="3">The sequence shown here is derived from an EMBL/GenBank/DDBJ whole genome shotgun (WGS) entry which is preliminary data.</text>
</comment>
<proteinExistence type="predicted"/>
<evidence type="ECO:0000313" key="3">
    <source>
        <dbReference type="EMBL" id="KAA8492454.1"/>
    </source>
</evidence>
<keyword evidence="4" id="KW-1185">Reference proteome</keyword>
<feature type="coiled-coil region" evidence="1">
    <location>
        <begin position="919"/>
        <end position="946"/>
    </location>
</feature>